<evidence type="ECO:0000256" key="1">
    <source>
        <dbReference type="SAM" id="MobiDB-lite"/>
    </source>
</evidence>
<dbReference type="AlphaFoldDB" id="A0AA39YZW6"/>
<feature type="compositionally biased region" description="Acidic residues" evidence="1">
    <location>
        <begin position="1"/>
        <end position="11"/>
    </location>
</feature>
<feature type="region of interest" description="Disordered" evidence="1">
    <location>
        <begin position="162"/>
        <end position="188"/>
    </location>
</feature>
<accession>A0AA39YZW6</accession>
<organism evidence="2 3">
    <name type="scientific">Cercophora samala</name>
    <dbReference type="NCBI Taxonomy" id="330535"/>
    <lineage>
        <taxon>Eukaryota</taxon>
        <taxon>Fungi</taxon>
        <taxon>Dikarya</taxon>
        <taxon>Ascomycota</taxon>
        <taxon>Pezizomycotina</taxon>
        <taxon>Sordariomycetes</taxon>
        <taxon>Sordariomycetidae</taxon>
        <taxon>Sordariales</taxon>
        <taxon>Lasiosphaeriaceae</taxon>
        <taxon>Cercophora</taxon>
    </lineage>
</organism>
<proteinExistence type="predicted"/>
<feature type="region of interest" description="Disordered" evidence="1">
    <location>
        <begin position="1"/>
        <end position="20"/>
    </location>
</feature>
<evidence type="ECO:0000313" key="2">
    <source>
        <dbReference type="EMBL" id="KAK0661651.1"/>
    </source>
</evidence>
<dbReference type="EMBL" id="JAULSY010000149">
    <property type="protein sequence ID" value="KAK0661651.1"/>
    <property type="molecule type" value="Genomic_DNA"/>
</dbReference>
<name>A0AA39YZW6_9PEZI</name>
<feature type="compositionally biased region" description="Basic residues" evidence="1">
    <location>
        <begin position="168"/>
        <end position="177"/>
    </location>
</feature>
<evidence type="ECO:0000313" key="3">
    <source>
        <dbReference type="Proteomes" id="UP001174997"/>
    </source>
</evidence>
<gene>
    <name evidence="2" type="ORF">QBC41DRAFT_235686</name>
</gene>
<protein>
    <submittedName>
        <fullName evidence="2">Uncharacterized protein</fullName>
    </submittedName>
</protein>
<keyword evidence="3" id="KW-1185">Reference proteome</keyword>
<comment type="caution">
    <text evidence="2">The sequence shown here is derived from an EMBL/GenBank/DDBJ whole genome shotgun (WGS) entry which is preliminary data.</text>
</comment>
<reference evidence="2" key="1">
    <citation type="submission" date="2023-06" db="EMBL/GenBank/DDBJ databases">
        <title>Genome-scale phylogeny and comparative genomics of the fungal order Sordariales.</title>
        <authorList>
            <consortium name="Lawrence Berkeley National Laboratory"/>
            <person name="Hensen N."/>
            <person name="Bonometti L."/>
            <person name="Westerberg I."/>
            <person name="Brannstrom I.O."/>
            <person name="Guillou S."/>
            <person name="Cros-Aarteil S."/>
            <person name="Calhoun S."/>
            <person name="Haridas S."/>
            <person name="Kuo A."/>
            <person name="Mondo S."/>
            <person name="Pangilinan J."/>
            <person name="Riley R."/>
            <person name="Labutti K."/>
            <person name="Andreopoulos B."/>
            <person name="Lipzen A."/>
            <person name="Chen C."/>
            <person name="Yanf M."/>
            <person name="Daum C."/>
            <person name="Ng V."/>
            <person name="Clum A."/>
            <person name="Steindorff A."/>
            <person name="Ohm R."/>
            <person name="Martin F."/>
            <person name="Silar P."/>
            <person name="Natvig D."/>
            <person name="Lalanne C."/>
            <person name="Gautier V."/>
            <person name="Ament-Velasquez S.L."/>
            <person name="Kruys A."/>
            <person name="Hutchinson M.I."/>
            <person name="Powell A.J."/>
            <person name="Barry K."/>
            <person name="Miller A.N."/>
            <person name="Grigoriev I.V."/>
            <person name="Debuchy R."/>
            <person name="Gladieux P."/>
            <person name="Thoren M.H."/>
            <person name="Johannesson H."/>
        </authorList>
    </citation>
    <scope>NUCLEOTIDE SEQUENCE</scope>
    <source>
        <strain evidence="2">CBS 307.81</strain>
    </source>
</reference>
<dbReference type="Proteomes" id="UP001174997">
    <property type="component" value="Unassembled WGS sequence"/>
</dbReference>
<sequence>MGFSDLLDEIESGGATRSYRDEEDIAYKKPVTNLAAKEKVEKNNRYYYATGPVSCGGRSKPTPVYHPPNWVYAPGDAPPPAAVENTNSSTTLSGHRQQSGLLSQADQLAHVDAANEAVADVEPATNKAVHAKADEADHLISSDHDATCPFDTMDVDALVSDVGTPSSRRTKALKKKAGNSPKGFKSTNNSLFLQSHVSLL</sequence>